<dbReference type="AlphaFoldDB" id="A0A4V2Q7R4"/>
<organism evidence="2 3">
    <name type="scientific">Anaerospora hongkongensis</name>
    <dbReference type="NCBI Taxonomy" id="244830"/>
    <lineage>
        <taxon>Bacteria</taxon>
        <taxon>Bacillati</taxon>
        <taxon>Bacillota</taxon>
        <taxon>Negativicutes</taxon>
        <taxon>Selenomonadales</taxon>
        <taxon>Sporomusaceae</taxon>
        <taxon>Anaerospora</taxon>
    </lineage>
</organism>
<evidence type="ECO:0000259" key="1">
    <source>
        <dbReference type="Pfam" id="PF10135"/>
    </source>
</evidence>
<dbReference type="InterPro" id="IPR019301">
    <property type="entry name" value="Flagellar_prot_FlgJ_N"/>
</dbReference>
<dbReference type="Pfam" id="PF10135">
    <property type="entry name" value="Rod-binding"/>
    <property type="match status" value="1"/>
</dbReference>
<protein>
    <submittedName>
        <fullName evidence="2">Flagellar protein FlgJ</fullName>
    </submittedName>
</protein>
<dbReference type="OrthoDB" id="9796740at2"/>
<dbReference type="RefSeq" id="WP_132083221.1">
    <property type="nucleotide sequence ID" value="NZ_SLUI01000019.1"/>
</dbReference>
<keyword evidence="2" id="KW-0282">Flagellum</keyword>
<evidence type="ECO:0000313" key="2">
    <source>
        <dbReference type="EMBL" id="TCL32965.1"/>
    </source>
</evidence>
<sequence length="119" mass="12863">MQINGLGSGATAVNAIAAKAANTDFAAKLESATKQLPADKDDQKLRATCKEMESVFLNYMLTQMRSTVPKVTLMGDNSKTDIFQSMLDGELSKNMAQAGGIGIADMIYRQLSQNQNGRR</sequence>
<reference evidence="2 3" key="1">
    <citation type="submission" date="2019-03" db="EMBL/GenBank/DDBJ databases">
        <title>Genomic Encyclopedia of Type Strains, Phase IV (KMG-IV): sequencing the most valuable type-strain genomes for metagenomic binning, comparative biology and taxonomic classification.</title>
        <authorList>
            <person name="Goeker M."/>
        </authorList>
    </citation>
    <scope>NUCLEOTIDE SEQUENCE [LARGE SCALE GENOMIC DNA]</scope>
    <source>
        <strain evidence="2 3">DSM 15969</strain>
    </source>
</reference>
<dbReference type="Proteomes" id="UP000295063">
    <property type="component" value="Unassembled WGS sequence"/>
</dbReference>
<dbReference type="EMBL" id="SLUI01000019">
    <property type="protein sequence ID" value="TCL32965.1"/>
    <property type="molecule type" value="Genomic_DNA"/>
</dbReference>
<evidence type="ECO:0000313" key="3">
    <source>
        <dbReference type="Proteomes" id="UP000295063"/>
    </source>
</evidence>
<proteinExistence type="predicted"/>
<keyword evidence="2" id="KW-0966">Cell projection</keyword>
<gene>
    <name evidence="2" type="ORF">EV210_11940</name>
</gene>
<feature type="domain" description="Flagellar protein FlgJ N-terminal" evidence="1">
    <location>
        <begin position="63"/>
        <end position="110"/>
    </location>
</feature>
<keyword evidence="3" id="KW-1185">Reference proteome</keyword>
<comment type="caution">
    <text evidence="2">The sequence shown here is derived from an EMBL/GenBank/DDBJ whole genome shotgun (WGS) entry which is preliminary data.</text>
</comment>
<name>A0A4V2Q7R4_9FIRM</name>
<accession>A0A4V2Q7R4</accession>
<keyword evidence="2" id="KW-0969">Cilium</keyword>